<dbReference type="Proteomes" id="UP000008851">
    <property type="component" value="Chromosome"/>
</dbReference>
<evidence type="ECO:0000313" key="2">
    <source>
        <dbReference type="EMBL" id="AEQ97128.1"/>
    </source>
</evidence>
<dbReference type="InterPro" id="IPR013249">
    <property type="entry name" value="RNA_pol_sigma70_r4_t2"/>
</dbReference>
<proteinExistence type="predicted"/>
<dbReference type="Pfam" id="PF08281">
    <property type="entry name" value="Sigma70_r4_2"/>
    <property type="match status" value="1"/>
</dbReference>
<dbReference type="HOGENOM" id="CLU_2903246_0_0_6"/>
<evidence type="ECO:0000313" key="3">
    <source>
        <dbReference type="Proteomes" id="UP000008851"/>
    </source>
</evidence>
<dbReference type="InterPro" id="IPR036388">
    <property type="entry name" value="WH-like_DNA-bd_sf"/>
</dbReference>
<dbReference type="eggNOG" id="COG1595">
    <property type="taxonomic scope" value="Bacteria"/>
</dbReference>
<protein>
    <submittedName>
        <fullName evidence="2">Sigma-70 region 2:Sigma-70 region 4</fullName>
    </submittedName>
</protein>
<gene>
    <name evidence="2" type="ORF">XOC_3029</name>
</gene>
<dbReference type="GO" id="GO:0003677">
    <property type="term" value="F:DNA binding"/>
    <property type="evidence" value="ECO:0007669"/>
    <property type="project" value="InterPro"/>
</dbReference>
<dbReference type="KEGG" id="xor:XOC_3029"/>
<reference evidence="2 3" key="1">
    <citation type="journal article" date="2011" name="J. Bacteriol.">
        <title>Two new complete genome sequences offer insight into host and tissue specificity of plant pathogenic Xanthomonas spp.</title>
        <authorList>
            <person name="Bogdanove A.J."/>
            <person name="Koebnik R."/>
            <person name="Lu H."/>
            <person name="Furutani A."/>
            <person name="Angiuoli S.V."/>
            <person name="Patil P.B."/>
            <person name="Van Sluys M.A."/>
            <person name="Ryan R.P."/>
            <person name="Meyer D.F."/>
            <person name="Han S.W."/>
            <person name="Aparna G."/>
            <person name="Rajaram M."/>
            <person name="Delcher A.L."/>
            <person name="Phillippy A.M."/>
            <person name="Puiu D."/>
            <person name="Schatz M.C."/>
            <person name="Shumway M."/>
            <person name="Sommer D.D."/>
            <person name="Trapnell C."/>
            <person name="Benahmed F."/>
            <person name="Dimitrov G."/>
            <person name="Madupu R."/>
            <person name="Radune D."/>
            <person name="Sullivan S."/>
            <person name="Jha G."/>
            <person name="Ishihara H."/>
            <person name="Lee S.W."/>
            <person name="Pandey A."/>
            <person name="Sharma V."/>
            <person name="Sriariyanun M."/>
            <person name="Szurek B."/>
            <person name="Vera-Cruz C.M."/>
            <person name="Dorman K.S."/>
            <person name="Ronald P.C."/>
            <person name="Verdier V."/>
            <person name="Dow J.M."/>
            <person name="Sonti R.V."/>
            <person name="Tsuge S."/>
            <person name="Brendel V.P."/>
            <person name="Rabinowicz P.D."/>
            <person name="Leach J.E."/>
            <person name="White F.F."/>
            <person name="Salzberg S.L."/>
        </authorList>
    </citation>
    <scope>NUCLEOTIDE SEQUENCE [LARGE SCALE GENOMIC DNA]</scope>
    <source>
        <strain evidence="2 3">BLS256</strain>
    </source>
</reference>
<dbReference type="InterPro" id="IPR013324">
    <property type="entry name" value="RNA_pol_sigma_r3/r4-like"/>
</dbReference>
<organism evidence="2 3">
    <name type="scientific">Xanthomonas oryzae pv. oryzicola (strain BLS256)</name>
    <dbReference type="NCBI Taxonomy" id="383407"/>
    <lineage>
        <taxon>Bacteria</taxon>
        <taxon>Pseudomonadati</taxon>
        <taxon>Pseudomonadota</taxon>
        <taxon>Gammaproteobacteria</taxon>
        <taxon>Lysobacterales</taxon>
        <taxon>Lysobacteraceae</taxon>
        <taxon>Xanthomonas</taxon>
    </lineage>
</organism>
<dbReference type="AlphaFoldDB" id="G7TLX7"/>
<dbReference type="EMBL" id="CP003057">
    <property type="protein sequence ID" value="AEQ97128.1"/>
    <property type="molecule type" value="Genomic_DNA"/>
</dbReference>
<dbReference type="GO" id="GO:0016987">
    <property type="term" value="F:sigma factor activity"/>
    <property type="evidence" value="ECO:0007669"/>
    <property type="project" value="InterPro"/>
</dbReference>
<dbReference type="SUPFAM" id="SSF88659">
    <property type="entry name" value="Sigma3 and sigma4 domains of RNA polymerase sigma factors"/>
    <property type="match status" value="1"/>
</dbReference>
<name>G7TLX7_XANOB</name>
<sequence length="62" mass="6647">MDGGTGGKAQLPDEQRWPIALVLIEGLSYRDAAAVLEIPIGTLTSRLARGREALQALLEEKS</sequence>
<evidence type="ECO:0000259" key="1">
    <source>
        <dbReference type="Pfam" id="PF08281"/>
    </source>
</evidence>
<dbReference type="GO" id="GO:0006352">
    <property type="term" value="P:DNA-templated transcription initiation"/>
    <property type="evidence" value="ECO:0007669"/>
    <property type="project" value="InterPro"/>
</dbReference>
<feature type="domain" description="RNA polymerase sigma factor 70 region 4 type 2" evidence="1">
    <location>
        <begin position="9"/>
        <end position="54"/>
    </location>
</feature>
<dbReference type="Gene3D" id="1.10.10.10">
    <property type="entry name" value="Winged helix-like DNA-binding domain superfamily/Winged helix DNA-binding domain"/>
    <property type="match status" value="1"/>
</dbReference>
<accession>G7TLX7</accession>